<dbReference type="PROSITE" id="PS50097">
    <property type="entry name" value="BTB"/>
    <property type="match status" value="1"/>
</dbReference>
<reference evidence="2 3" key="1">
    <citation type="submission" date="2023-08" db="EMBL/GenBank/DDBJ databases">
        <authorList>
            <person name="Palmer J.M."/>
        </authorList>
    </citation>
    <scope>NUCLEOTIDE SEQUENCE [LARGE SCALE GENOMIC DNA]</scope>
    <source>
        <strain evidence="2 3">TWF481</strain>
    </source>
</reference>
<comment type="caution">
    <text evidence="2">The sequence shown here is derived from an EMBL/GenBank/DDBJ whole genome shotgun (WGS) entry which is preliminary data.</text>
</comment>
<dbReference type="AlphaFoldDB" id="A0AAV9W4Z2"/>
<dbReference type="InterPro" id="IPR011333">
    <property type="entry name" value="SKP1/BTB/POZ_sf"/>
</dbReference>
<dbReference type="PANTHER" id="PTHR47843:SF2">
    <property type="entry name" value="BTB DOMAIN-CONTAINING PROTEIN"/>
    <property type="match status" value="1"/>
</dbReference>
<dbReference type="Pfam" id="PF00651">
    <property type="entry name" value="BTB"/>
    <property type="match status" value="1"/>
</dbReference>
<evidence type="ECO:0000313" key="2">
    <source>
        <dbReference type="EMBL" id="KAK6501425.1"/>
    </source>
</evidence>
<evidence type="ECO:0000259" key="1">
    <source>
        <dbReference type="PROSITE" id="PS50097"/>
    </source>
</evidence>
<protein>
    <recommendedName>
        <fullName evidence="1">BTB domain-containing protein</fullName>
    </recommendedName>
</protein>
<gene>
    <name evidence="2" type="ORF">TWF481_009264</name>
</gene>
<dbReference type="SUPFAM" id="SSF54695">
    <property type="entry name" value="POZ domain"/>
    <property type="match status" value="1"/>
</dbReference>
<dbReference type="CDD" id="cd18186">
    <property type="entry name" value="BTB_POZ_ZBTB_KLHL-like"/>
    <property type="match status" value="1"/>
</dbReference>
<accession>A0AAV9W4Z2</accession>
<dbReference type="EMBL" id="JAVHJL010000006">
    <property type="protein sequence ID" value="KAK6501425.1"/>
    <property type="molecule type" value="Genomic_DNA"/>
</dbReference>
<evidence type="ECO:0000313" key="3">
    <source>
        <dbReference type="Proteomes" id="UP001370758"/>
    </source>
</evidence>
<dbReference type="InterPro" id="IPR000210">
    <property type="entry name" value="BTB/POZ_dom"/>
</dbReference>
<organism evidence="2 3">
    <name type="scientific">Arthrobotrys musiformis</name>
    <dbReference type="NCBI Taxonomy" id="47236"/>
    <lineage>
        <taxon>Eukaryota</taxon>
        <taxon>Fungi</taxon>
        <taxon>Dikarya</taxon>
        <taxon>Ascomycota</taxon>
        <taxon>Pezizomycotina</taxon>
        <taxon>Orbiliomycetes</taxon>
        <taxon>Orbiliales</taxon>
        <taxon>Orbiliaceae</taxon>
        <taxon>Arthrobotrys</taxon>
    </lineage>
</organism>
<dbReference type="Gene3D" id="3.30.710.10">
    <property type="entry name" value="Potassium Channel Kv1.1, Chain A"/>
    <property type="match status" value="1"/>
</dbReference>
<feature type="domain" description="BTB" evidence="1">
    <location>
        <begin position="12"/>
        <end position="88"/>
    </location>
</feature>
<sequence length="281" mass="32229">MEFPISQIVKSPTVALKVGSLEFQAGEIGEQFETYHVHESVLIRSSHYFKQVLNSKFQEGIKREISLSSPVDTPKACELFLEFAYYGKCLPLQTASNPLLLYGEAYLFAEKIQATEFKDYIYQRARAEAEQSFRDLDFLFKTVKPTDLLSQARVELLETWASLIEMIYEGTYDNKDEILKAATPSDAETLFKDHLNNMKSWLEPSKIDLFRGLLSQISAQYPLVIACSPRIQKLIRCTPDFAADMFNHQLRPAVEEIEQAQIFAVPHLYSVTRKKVRLVPE</sequence>
<dbReference type="PANTHER" id="PTHR47843">
    <property type="entry name" value="BTB DOMAIN-CONTAINING PROTEIN-RELATED"/>
    <property type="match status" value="1"/>
</dbReference>
<dbReference type="Proteomes" id="UP001370758">
    <property type="component" value="Unassembled WGS sequence"/>
</dbReference>
<proteinExistence type="predicted"/>
<keyword evidence="3" id="KW-1185">Reference proteome</keyword>
<name>A0AAV9W4Z2_9PEZI</name>